<sequence>MIIGGADRVNSVKFVKLKSGKIVRHVDEQYLRKDIPCGVSTCPLCDKNQQCNLQIEFVQHADVEMVEDEQVMRNRERIYIVDHLFTLNQYDFIENCEALSNFVLPDTVLRYLNRKNIQSFHGMKNLIEQEQRQIYYFYNENFKETHVKDTQFAGKGLDYKLKRKMAVAYDWYFQHLQGLTKGNKVYLLTDSLKAKQDYLSMLKGDDVKLNVITMEDFIVMNAARHPELMNYMGFAQQVDIESEQAAKDMSTSEELYEDHLTFDEMQIGIREGKYFKGRFMTSRVNMDEANALVDGLKDDLIILGLKNQNRALNGDTVCIQVLPEKDWVRNFKESDMVNAIDKEDPAQAISAADQEQGEEEREENIPPSKEKITLMQKINTEKERRVTAKVVGIIKPMNKTYGGSILSQQDQSAETRKKFDLFMRNMKIPAADIDLYRVFVPFNIQLPQVIVKALDPHALEKKRFILRIGKWMKYSPFPFGQFIRILGEEGKMNTESAMILHEFNVDTRPFSQKVIQCLPSAGAEWKIPQEEIDKRLDLRTYCVCSVDPIGCKDIDDALHCIELPNGNYEVGVHIADVTHFVRAGSEIDKEAARRCTTVYLVEKRTDMLPGLLTENLCSIRGGVERLTFSVIWEIDKTTLKAVKVDYRKTVIKSRAALDYYTAQKMIDNPDDHTDLTEGLRRLLKIATVLRDRRNLQGALTLASPEIKFKLDDKRENPTDASEYVHVSTHYMIEEFMLLANIAVAEKIVSHYPSFAVLRRHPQPKEKEIAAFVEQLNKQGFEVSMESSKTFAESLDRAYKPGNPFFNKLIRIMATRSMNQAVYFCLADFDVAEVFHYGLAVPLYTHFTSPIRRYADVLVHRLLAAAIDITSLTNDMTDKFKMARQCDQMNRKNRNARFASMASTELNTFLFFKNKQVERQGDIIEEAMVMRITKAGMFVMIKSFGVEGLIADSQYQKVQVDTEKEQALVNGAELVRPFDTLKIKILPESVEFRRQIKFIYISRIEVGEQVGAGDVEMAEEGGAGEQSLSEAKKSSKKRKNKQH</sequence>
<dbReference type="Proteomes" id="UP000785679">
    <property type="component" value="Unassembled WGS sequence"/>
</dbReference>
<dbReference type="Pfam" id="PF00773">
    <property type="entry name" value="RNB"/>
    <property type="match status" value="1"/>
</dbReference>
<dbReference type="EMBL" id="RRYP01002519">
    <property type="protein sequence ID" value="TNV84688.1"/>
    <property type="molecule type" value="Genomic_DNA"/>
</dbReference>
<evidence type="ECO:0000256" key="10">
    <source>
        <dbReference type="SAM" id="MobiDB-lite"/>
    </source>
</evidence>
<dbReference type="OrthoDB" id="372421at2759"/>
<keyword evidence="13" id="KW-1185">Reference proteome</keyword>
<evidence type="ECO:0000256" key="6">
    <source>
        <dbReference type="ARBA" id="ARBA00022839"/>
    </source>
</evidence>
<dbReference type="Gene3D" id="2.40.50.700">
    <property type="match status" value="1"/>
</dbReference>
<dbReference type="Gene3D" id="3.40.50.1010">
    <property type="entry name" value="5'-nuclease"/>
    <property type="match status" value="1"/>
</dbReference>
<dbReference type="GO" id="GO:0004519">
    <property type="term" value="F:endonuclease activity"/>
    <property type="evidence" value="ECO:0007669"/>
    <property type="project" value="TreeGrafter"/>
</dbReference>
<dbReference type="InterPro" id="IPR050180">
    <property type="entry name" value="RNR_Ribonuclease"/>
</dbReference>
<dbReference type="GO" id="GO:0016075">
    <property type="term" value="P:rRNA catabolic process"/>
    <property type="evidence" value="ECO:0007669"/>
    <property type="project" value="TreeGrafter"/>
</dbReference>
<evidence type="ECO:0000256" key="7">
    <source>
        <dbReference type="ARBA" id="ARBA00022884"/>
    </source>
</evidence>
<reference evidence="12" key="1">
    <citation type="submission" date="2019-06" db="EMBL/GenBank/DDBJ databases">
        <authorList>
            <person name="Zheng W."/>
        </authorList>
    </citation>
    <scope>NUCLEOTIDE SEQUENCE</scope>
    <source>
        <strain evidence="12">QDHG01</strain>
    </source>
</reference>
<accession>A0A8J8P0M5</accession>
<dbReference type="GO" id="GO:0000177">
    <property type="term" value="C:cytoplasmic exosome (RNase complex)"/>
    <property type="evidence" value="ECO:0007669"/>
    <property type="project" value="TreeGrafter"/>
</dbReference>
<dbReference type="SUPFAM" id="SSF50249">
    <property type="entry name" value="Nucleic acid-binding proteins"/>
    <property type="match status" value="3"/>
</dbReference>
<dbReference type="PANTHER" id="PTHR23355">
    <property type="entry name" value="RIBONUCLEASE"/>
    <property type="match status" value="1"/>
</dbReference>
<proteinExistence type="inferred from homology"/>
<protein>
    <recommendedName>
        <fullName evidence="11">S1 motif domain-containing protein</fullName>
    </recommendedName>
</protein>
<feature type="compositionally biased region" description="Basic residues" evidence="10">
    <location>
        <begin position="1033"/>
        <end position="1042"/>
    </location>
</feature>
<feature type="region of interest" description="Disordered" evidence="10">
    <location>
        <begin position="342"/>
        <end position="368"/>
    </location>
</feature>
<dbReference type="Gene3D" id="2.40.50.690">
    <property type="match status" value="1"/>
</dbReference>
<dbReference type="InterPro" id="IPR012340">
    <property type="entry name" value="NA-bd_OB-fold"/>
</dbReference>
<evidence type="ECO:0000256" key="3">
    <source>
        <dbReference type="ARBA" id="ARBA00022552"/>
    </source>
</evidence>
<evidence type="ECO:0000256" key="5">
    <source>
        <dbReference type="ARBA" id="ARBA00022801"/>
    </source>
</evidence>
<dbReference type="Pfam" id="PF17849">
    <property type="entry name" value="OB_Dis3"/>
    <property type="match status" value="1"/>
</dbReference>
<feature type="region of interest" description="Disordered" evidence="10">
    <location>
        <begin position="1016"/>
        <end position="1042"/>
    </location>
</feature>
<dbReference type="PROSITE" id="PS01175">
    <property type="entry name" value="RIBONUCLEASE_II"/>
    <property type="match status" value="1"/>
</dbReference>
<dbReference type="InterPro" id="IPR033771">
    <property type="entry name" value="Rrp44_CSD1"/>
</dbReference>
<evidence type="ECO:0000256" key="8">
    <source>
        <dbReference type="ARBA" id="ARBA00023242"/>
    </source>
</evidence>
<dbReference type="AlphaFoldDB" id="A0A8J8P0M5"/>
<dbReference type="SMART" id="SM00955">
    <property type="entry name" value="RNB"/>
    <property type="match status" value="1"/>
</dbReference>
<comment type="caution">
    <text evidence="12">The sequence shown here is derived from an EMBL/GenBank/DDBJ whole genome shotgun (WGS) entry which is preliminary data.</text>
</comment>
<dbReference type="PANTHER" id="PTHR23355:SF35">
    <property type="entry name" value="EXOSOME COMPLEX EXONUCLEASE RRP44"/>
    <property type="match status" value="1"/>
</dbReference>
<keyword evidence="6" id="KW-0269">Exonuclease</keyword>
<dbReference type="GO" id="GO:0006364">
    <property type="term" value="P:rRNA processing"/>
    <property type="evidence" value="ECO:0007669"/>
    <property type="project" value="UniProtKB-KW"/>
</dbReference>
<evidence type="ECO:0000256" key="1">
    <source>
        <dbReference type="ARBA" id="ARBA00004123"/>
    </source>
</evidence>
<evidence type="ECO:0000256" key="4">
    <source>
        <dbReference type="ARBA" id="ARBA00022722"/>
    </source>
</evidence>
<comment type="subcellular location">
    <subcellularLocation>
        <location evidence="1">Nucleus</location>
    </subcellularLocation>
</comment>
<dbReference type="GO" id="GO:0000175">
    <property type="term" value="F:3'-5'-RNA exonuclease activity"/>
    <property type="evidence" value="ECO:0007669"/>
    <property type="project" value="TreeGrafter"/>
</dbReference>
<keyword evidence="3" id="KW-0698">rRNA processing</keyword>
<evidence type="ECO:0000256" key="2">
    <source>
        <dbReference type="ARBA" id="ARBA00005785"/>
    </source>
</evidence>
<keyword evidence="4" id="KW-0540">Nuclease</keyword>
<keyword evidence="7" id="KW-0694">RNA-binding</keyword>
<organism evidence="12 13">
    <name type="scientific">Halteria grandinella</name>
    <dbReference type="NCBI Taxonomy" id="5974"/>
    <lineage>
        <taxon>Eukaryota</taxon>
        <taxon>Sar</taxon>
        <taxon>Alveolata</taxon>
        <taxon>Ciliophora</taxon>
        <taxon>Intramacronucleata</taxon>
        <taxon>Spirotrichea</taxon>
        <taxon>Stichotrichia</taxon>
        <taxon>Sporadotrichida</taxon>
        <taxon>Halteriidae</taxon>
        <taxon>Halteria</taxon>
    </lineage>
</organism>
<gene>
    <name evidence="12" type="ORF">FGO68_gene4492</name>
</gene>
<name>A0A8J8P0M5_HALGN</name>
<evidence type="ECO:0000313" key="12">
    <source>
        <dbReference type="EMBL" id="TNV84688.1"/>
    </source>
</evidence>
<comment type="similarity">
    <text evidence="2 9">Belongs to the RNR ribonuclease family.</text>
</comment>
<dbReference type="InterPro" id="IPR001900">
    <property type="entry name" value="RNase_II/R"/>
</dbReference>
<dbReference type="GO" id="GO:0000176">
    <property type="term" value="C:nuclear exosome (RNase complex)"/>
    <property type="evidence" value="ECO:0007669"/>
    <property type="project" value="TreeGrafter"/>
</dbReference>
<dbReference type="GO" id="GO:0071031">
    <property type="term" value="P:nuclear mRNA surveillance of mRNA 3'-end processing"/>
    <property type="evidence" value="ECO:0007669"/>
    <property type="project" value="TreeGrafter"/>
</dbReference>
<dbReference type="Pfam" id="PF17216">
    <property type="entry name" value="Rrp44_CSD1"/>
    <property type="match status" value="1"/>
</dbReference>
<feature type="domain" description="S1 motif" evidence="11">
    <location>
        <begin position="920"/>
        <end position="1000"/>
    </location>
</feature>
<keyword evidence="5" id="KW-0378">Hydrolase</keyword>
<keyword evidence="8" id="KW-0539">Nucleus</keyword>
<dbReference type="Gene3D" id="2.40.50.140">
    <property type="entry name" value="Nucleic acid-binding proteins"/>
    <property type="match status" value="1"/>
</dbReference>
<dbReference type="GO" id="GO:0003723">
    <property type="term" value="F:RNA binding"/>
    <property type="evidence" value="ECO:0007669"/>
    <property type="project" value="UniProtKB-KW"/>
</dbReference>
<evidence type="ECO:0000313" key="13">
    <source>
        <dbReference type="Proteomes" id="UP000785679"/>
    </source>
</evidence>
<evidence type="ECO:0000256" key="9">
    <source>
        <dbReference type="RuleBase" id="RU003901"/>
    </source>
</evidence>
<dbReference type="InterPro" id="IPR003029">
    <property type="entry name" value="S1_domain"/>
</dbReference>
<evidence type="ECO:0000259" key="11">
    <source>
        <dbReference type="PROSITE" id="PS50126"/>
    </source>
</evidence>
<dbReference type="InterPro" id="IPR022966">
    <property type="entry name" value="RNase_II/R_CS"/>
</dbReference>
<dbReference type="PROSITE" id="PS50126">
    <property type="entry name" value="S1"/>
    <property type="match status" value="1"/>
</dbReference>
<dbReference type="InterPro" id="IPR041505">
    <property type="entry name" value="Dis3_CSD2"/>
</dbReference>